<geneLocation type="plasmid" evidence="1">
    <name>pQBR103</name>
</geneLocation>
<protein>
    <submittedName>
        <fullName evidence="1">Uncharacterized protein</fullName>
    </submittedName>
</protein>
<proteinExistence type="predicted"/>
<keyword evidence="1" id="KW-0614">Plasmid</keyword>
<accession>Q708B0</accession>
<name>Q708B0_PSEFL</name>
<evidence type="ECO:0000313" key="1">
    <source>
        <dbReference type="EMBL" id="CAE84150.1"/>
    </source>
</evidence>
<reference evidence="1" key="1">
    <citation type="journal article" date="2004" name="Microbiology (Mosc.)">
        <title>Functional and phylogenetic analysis of a plant-inducible oligoribonuclease (orn) gene from an indigenous Pseudomonas plasmid.</title>
        <authorList>
            <person name="Zhang X.X."/>
            <person name="Lilley A.K."/>
            <person name="Bailey M.J."/>
            <person name="Rainey P.B."/>
        </authorList>
    </citation>
    <scope>NUCLEOTIDE SEQUENCE</scope>
    <source>
        <plasmid evidence="1">pQBR103</plasmid>
    </source>
</reference>
<dbReference type="AlphaFoldDB" id="Q708B0"/>
<dbReference type="EMBL" id="AJ617292">
    <property type="protein sequence ID" value="CAE84150.1"/>
    <property type="molecule type" value="Genomic_DNA"/>
</dbReference>
<sequence>MHLSPPAFTFLSAYRGEHHYQVQLSTVPSTDCLSASHLAVDPNVYHQDQAAFERLVNGQVGLIACGADILTEELVAQFNKQAYLDHESQLAKMLANPRAYGEVERVPFPVYVSGRIDPGNGAWAAVQEFDAIRALAGIPPEHCIDPRASFNE</sequence>
<organism evidence="1">
    <name type="scientific">Pseudomonas fluorescens</name>
    <dbReference type="NCBI Taxonomy" id="294"/>
    <lineage>
        <taxon>Bacteria</taxon>
        <taxon>Pseudomonadati</taxon>
        <taxon>Pseudomonadota</taxon>
        <taxon>Gammaproteobacteria</taxon>
        <taxon>Pseudomonadales</taxon>
        <taxon>Pseudomonadaceae</taxon>
        <taxon>Pseudomonas</taxon>
    </lineage>
</organism>